<gene>
    <name evidence="2" type="ORF">AKJ65_06985</name>
</gene>
<dbReference type="Gene3D" id="2.70.98.30">
    <property type="entry name" value="Golgi alpha-mannosidase II, domain 4"/>
    <property type="match status" value="1"/>
</dbReference>
<comment type="caution">
    <text evidence="2">The sequence shown here is derived from an EMBL/GenBank/DDBJ whole genome shotgun (WGS) entry which is preliminary data.</text>
</comment>
<feature type="non-terminal residue" evidence="2">
    <location>
        <position position="77"/>
    </location>
</feature>
<dbReference type="EMBL" id="LHXO01000134">
    <property type="protein sequence ID" value="KXA92834.1"/>
    <property type="molecule type" value="Genomic_DNA"/>
</dbReference>
<reference evidence="2 3" key="1">
    <citation type="journal article" date="2016" name="Sci. Rep.">
        <title>Metabolic traits of an uncultured archaeal lineage -MSBL1- from brine pools of the Red Sea.</title>
        <authorList>
            <person name="Mwirichia R."/>
            <person name="Alam I."/>
            <person name="Rashid M."/>
            <person name="Vinu M."/>
            <person name="Ba-Alawi W."/>
            <person name="Anthony Kamau A."/>
            <person name="Kamanda Ngugi D."/>
            <person name="Goker M."/>
            <person name="Klenk H.P."/>
            <person name="Bajic V."/>
            <person name="Stingl U."/>
        </authorList>
    </citation>
    <scope>NUCLEOTIDE SEQUENCE [LARGE SCALE GENOMIC DNA]</scope>
    <source>
        <strain evidence="2">SCGC-AAA259E19</strain>
    </source>
</reference>
<dbReference type="GO" id="GO:0006013">
    <property type="term" value="P:mannose metabolic process"/>
    <property type="evidence" value="ECO:0007669"/>
    <property type="project" value="InterPro"/>
</dbReference>
<proteinExistence type="predicted"/>
<evidence type="ECO:0000259" key="1">
    <source>
        <dbReference type="Pfam" id="PF07748"/>
    </source>
</evidence>
<accession>A0A133UFA5</accession>
<dbReference type="GO" id="GO:0030246">
    <property type="term" value="F:carbohydrate binding"/>
    <property type="evidence" value="ECO:0007669"/>
    <property type="project" value="InterPro"/>
</dbReference>
<dbReference type="GO" id="GO:0004559">
    <property type="term" value="F:alpha-mannosidase activity"/>
    <property type="evidence" value="ECO:0007669"/>
    <property type="project" value="InterPro"/>
</dbReference>
<feature type="domain" description="Glycosyl hydrolase family 38 C-terminal" evidence="1">
    <location>
        <begin position="11"/>
        <end position="66"/>
    </location>
</feature>
<protein>
    <recommendedName>
        <fullName evidence="1">Glycosyl hydrolase family 38 C-terminal domain-containing protein</fullName>
    </recommendedName>
</protein>
<organism evidence="2 3">
    <name type="scientific">candidate division MSBL1 archaeon SCGC-AAA259E19</name>
    <dbReference type="NCBI Taxonomy" id="1698264"/>
    <lineage>
        <taxon>Archaea</taxon>
        <taxon>Methanobacteriati</taxon>
        <taxon>Methanobacteriota</taxon>
        <taxon>candidate division MSBL1</taxon>
    </lineage>
</organism>
<evidence type="ECO:0000313" key="2">
    <source>
        <dbReference type="EMBL" id="KXA92834.1"/>
    </source>
</evidence>
<sequence length="77" mass="8682">MSRKKKDEVSVENEFYRITVDAKSGSLTSIYDKKIEKEFVPEGEMSGLLSVECEAPHPMSAWERDQITEVDKLNSGG</sequence>
<evidence type="ECO:0000313" key="3">
    <source>
        <dbReference type="Proteomes" id="UP000070284"/>
    </source>
</evidence>
<dbReference type="Proteomes" id="UP000070284">
    <property type="component" value="Unassembled WGS sequence"/>
</dbReference>
<dbReference type="AlphaFoldDB" id="A0A133UFA5"/>
<dbReference type="Pfam" id="PF07748">
    <property type="entry name" value="Glyco_hydro_38C"/>
    <property type="match status" value="1"/>
</dbReference>
<dbReference type="InterPro" id="IPR011682">
    <property type="entry name" value="Glyco_hydro_38_C"/>
</dbReference>
<dbReference type="SUPFAM" id="SSF74650">
    <property type="entry name" value="Galactose mutarotase-like"/>
    <property type="match status" value="1"/>
</dbReference>
<dbReference type="InterPro" id="IPR011013">
    <property type="entry name" value="Gal_mutarotase_sf_dom"/>
</dbReference>
<keyword evidence="3" id="KW-1185">Reference proteome</keyword>
<name>A0A133UFA5_9EURY</name>